<keyword evidence="2" id="KW-1133">Transmembrane helix</keyword>
<feature type="transmembrane region" description="Helical" evidence="2">
    <location>
        <begin position="391"/>
        <end position="418"/>
    </location>
</feature>
<dbReference type="PANTHER" id="PTHR10900">
    <property type="entry name" value="PERIOSTIN-RELATED"/>
    <property type="match status" value="1"/>
</dbReference>
<sequence>MRSLLIPLAILGLSSHAQAQALNSTGLMSALQAAGLTALATALQRANETKAGQDLIGELLNGSSNHTVFAPNNAAFDAPGVSAIANNPAEIANILSYHVVPGNFVNIADGNSTLISATFPSVTVARTSLTNSTLVNLEGNKPQVVAWTRNDTSNSKVYFLNQSPEVTVLSTTAVGNLLIATISGVLIPPPDIEKVLAANNLMSLNGIVSNVPVPSFYSNGTNATVEQALEANKTRGFTFFCPNDAAIKDAESALTGLTNNQTALVTLLANHYVNGTASYSPELTSSTSELVSAAGQSFSFISNSSGTYVASSNGASAKIVKTDALVENGVIHIVDHVLVNLNRDDAKASSAYSSATAAAAKSATQTGPISPTSTSSSGGKPGGGKGSGNSALAVSVASAGGAMLVGAVGWILFMGVVVG</sequence>
<dbReference type="Pfam" id="PF02469">
    <property type="entry name" value="Fasciclin"/>
    <property type="match status" value="2"/>
</dbReference>
<keyword evidence="2" id="KW-0472">Membrane</keyword>
<accession>A0A9P3UQ55</accession>
<organism evidence="5 6">
    <name type="scientific">Lyophyllum shimeji</name>
    <name type="common">Hon-shimeji</name>
    <name type="synonym">Tricholoma shimeji</name>
    <dbReference type="NCBI Taxonomy" id="47721"/>
    <lineage>
        <taxon>Eukaryota</taxon>
        <taxon>Fungi</taxon>
        <taxon>Dikarya</taxon>
        <taxon>Basidiomycota</taxon>
        <taxon>Agaricomycotina</taxon>
        <taxon>Agaricomycetes</taxon>
        <taxon>Agaricomycetidae</taxon>
        <taxon>Agaricales</taxon>
        <taxon>Tricholomatineae</taxon>
        <taxon>Lyophyllaceae</taxon>
        <taxon>Lyophyllum</taxon>
    </lineage>
</organism>
<comment type="caution">
    <text evidence="5">The sequence shown here is derived from an EMBL/GenBank/DDBJ whole genome shotgun (WGS) entry which is preliminary data.</text>
</comment>
<evidence type="ECO:0000256" key="3">
    <source>
        <dbReference type="SAM" id="SignalP"/>
    </source>
</evidence>
<dbReference type="Proteomes" id="UP001063166">
    <property type="component" value="Unassembled WGS sequence"/>
</dbReference>
<dbReference type="PROSITE" id="PS50213">
    <property type="entry name" value="FAS1"/>
    <property type="match status" value="2"/>
</dbReference>
<gene>
    <name evidence="5" type="ORF">LshimejAT787_0905630</name>
</gene>
<dbReference type="AlphaFoldDB" id="A0A9P3UQ55"/>
<keyword evidence="3" id="KW-0732">Signal</keyword>
<dbReference type="InterPro" id="IPR036378">
    <property type="entry name" value="FAS1_dom_sf"/>
</dbReference>
<reference evidence="5" key="1">
    <citation type="submission" date="2022-07" db="EMBL/GenBank/DDBJ databases">
        <title>The genome of Lyophyllum shimeji provides insight into the initial evolution of ectomycorrhizal fungal genome.</title>
        <authorList>
            <person name="Kobayashi Y."/>
            <person name="Shibata T."/>
            <person name="Hirakawa H."/>
            <person name="Shigenobu S."/>
            <person name="Nishiyama T."/>
            <person name="Yamada A."/>
            <person name="Hasebe M."/>
            <person name="Kawaguchi M."/>
        </authorList>
    </citation>
    <scope>NUCLEOTIDE SEQUENCE</scope>
    <source>
        <strain evidence="5">AT787</strain>
    </source>
</reference>
<feature type="signal peptide" evidence="3">
    <location>
        <begin position="1"/>
        <end position="19"/>
    </location>
</feature>
<dbReference type="GO" id="GO:0000329">
    <property type="term" value="C:fungal-type vacuole membrane"/>
    <property type="evidence" value="ECO:0007669"/>
    <property type="project" value="TreeGrafter"/>
</dbReference>
<dbReference type="Gene3D" id="2.30.180.10">
    <property type="entry name" value="FAS1 domain"/>
    <property type="match status" value="2"/>
</dbReference>
<dbReference type="OrthoDB" id="286301at2759"/>
<evidence type="ECO:0000256" key="2">
    <source>
        <dbReference type="SAM" id="Phobius"/>
    </source>
</evidence>
<dbReference type="SUPFAM" id="SSF82153">
    <property type="entry name" value="FAS1 domain"/>
    <property type="match status" value="2"/>
</dbReference>
<keyword evidence="2" id="KW-0812">Transmembrane</keyword>
<dbReference type="PANTHER" id="PTHR10900:SF122">
    <property type="entry name" value="FAS1 DOMAIN-CONTAINING PROTEIN"/>
    <property type="match status" value="1"/>
</dbReference>
<evidence type="ECO:0000313" key="6">
    <source>
        <dbReference type="Proteomes" id="UP001063166"/>
    </source>
</evidence>
<evidence type="ECO:0000313" key="5">
    <source>
        <dbReference type="EMBL" id="GLB41348.1"/>
    </source>
</evidence>
<keyword evidence="6" id="KW-1185">Reference proteome</keyword>
<evidence type="ECO:0000256" key="1">
    <source>
        <dbReference type="SAM" id="MobiDB-lite"/>
    </source>
</evidence>
<dbReference type="GO" id="GO:0005615">
    <property type="term" value="C:extracellular space"/>
    <property type="evidence" value="ECO:0007669"/>
    <property type="project" value="TreeGrafter"/>
</dbReference>
<feature type="region of interest" description="Disordered" evidence="1">
    <location>
        <begin position="363"/>
        <end position="385"/>
    </location>
</feature>
<feature type="domain" description="FAS1" evidence="4">
    <location>
        <begin position="189"/>
        <end position="338"/>
    </location>
</feature>
<protein>
    <recommendedName>
        <fullName evidence="4">FAS1 domain-containing protein</fullName>
    </recommendedName>
</protein>
<evidence type="ECO:0000259" key="4">
    <source>
        <dbReference type="PROSITE" id="PS50213"/>
    </source>
</evidence>
<feature type="compositionally biased region" description="Low complexity" evidence="1">
    <location>
        <begin position="363"/>
        <end position="378"/>
    </location>
</feature>
<dbReference type="InterPro" id="IPR050904">
    <property type="entry name" value="Adhesion/Biosynth-related"/>
</dbReference>
<proteinExistence type="predicted"/>
<dbReference type="SMART" id="SM00554">
    <property type="entry name" value="FAS1"/>
    <property type="match status" value="2"/>
</dbReference>
<dbReference type="GO" id="GO:0016236">
    <property type="term" value="P:macroautophagy"/>
    <property type="evidence" value="ECO:0007669"/>
    <property type="project" value="TreeGrafter"/>
</dbReference>
<dbReference type="EMBL" id="BRPK01000009">
    <property type="protein sequence ID" value="GLB41348.1"/>
    <property type="molecule type" value="Genomic_DNA"/>
</dbReference>
<feature type="chain" id="PRO_5040280451" description="FAS1 domain-containing protein" evidence="3">
    <location>
        <begin position="20"/>
        <end position="419"/>
    </location>
</feature>
<feature type="domain" description="FAS1" evidence="4">
    <location>
        <begin position="23"/>
        <end position="186"/>
    </location>
</feature>
<dbReference type="InterPro" id="IPR000782">
    <property type="entry name" value="FAS1_domain"/>
</dbReference>
<name>A0A9P3UQ55_LYOSH</name>